<dbReference type="VEuPathDB" id="TriTrypDB:TcIL3000_0_38780"/>
<name>F9W797_TRYCI</name>
<dbReference type="SMART" id="SM00448">
    <property type="entry name" value="REC"/>
    <property type="match status" value="1"/>
</dbReference>
<dbReference type="InterPro" id="IPR001789">
    <property type="entry name" value="Sig_transdc_resp-reg_receiver"/>
</dbReference>
<evidence type="ECO:0000259" key="2">
    <source>
        <dbReference type="PROSITE" id="PS50110"/>
    </source>
</evidence>
<keyword evidence="4" id="KW-1185">Reference proteome</keyword>
<evidence type="ECO:0000313" key="4">
    <source>
        <dbReference type="Proteomes" id="UP000000702"/>
    </source>
</evidence>
<feature type="modified residue" description="4-aspartylphosphate" evidence="1">
    <location>
        <position position="105"/>
    </location>
</feature>
<dbReference type="PROSITE" id="PS50110">
    <property type="entry name" value="RESPONSE_REGULATORY"/>
    <property type="match status" value="1"/>
</dbReference>
<dbReference type="AlphaFoldDB" id="F9W797"/>
<dbReference type="Proteomes" id="UP000000702">
    <property type="component" value="Unassembled WGS sequence"/>
</dbReference>
<gene>
    <name evidence="3" type="ORF">TCIL3000_0_38780</name>
</gene>
<reference evidence="4" key="1">
    <citation type="submission" date="2011-07" db="EMBL/GenBank/DDBJ databases">
        <title>Divergent evolution of antigenic variation in African trypanosomes.</title>
        <authorList>
            <person name="Jackson A.P."/>
            <person name="Berry A."/>
            <person name="Allison H.C."/>
            <person name="Burton P."/>
            <person name="Anderson J."/>
            <person name="Aslett M."/>
            <person name="Brown R."/>
            <person name="Corton N."/>
            <person name="Harris D."/>
            <person name="Hauser H."/>
            <person name="Gamble J."/>
            <person name="Gilderthorp R."/>
            <person name="McQuillan J."/>
            <person name="Quail M.A."/>
            <person name="Sanders M."/>
            <person name="Van Tonder A."/>
            <person name="Ginger M.L."/>
            <person name="Donelson J.E."/>
            <person name="Field M.C."/>
            <person name="Barry J.D."/>
            <person name="Berriman M."/>
            <person name="Hertz-Fowler C."/>
        </authorList>
    </citation>
    <scope>NUCLEOTIDE SEQUENCE [LARGE SCALE GENOMIC DNA]</scope>
    <source>
        <strain evidence="4">IL3000</strain>
    </source>
</reference>
<comment type="caution">
    <text evidence="3">The sequence shown here is derived from an EMBL/GenBank/DDBJ whole genome shotgun (WGS) entry which is preliminary data.</text>
</comment>
<dbReference type="Pfam" id="PF00072">
    <property type="entry name" value="Response_reg"/>
    <property type="match status" value="1"/>
</dbReference>
<accession>F9W797</accession>
<organism evidence="3 4">
    <name type="scientific">Trypanosoma congolense (strain IL3000)</name>
    <dbReference type="NCBI Taxonomy" id="1068625"/>
    <lineage>
        <taxon>Eukaryota</taxon>
        <taxon>Discoba</taxon>
        <taxon>Euglenozoa</taxon>
        <taxon>Kinetoplastea</taxon>
        <taxon>Metakinetoplastina</taxon>
        <taxon>Trypanosomatida</taxon>
        <taxon>Trypanosomatidae</taxon>
        <taxon>Trypanosoma</taxon>
        <taxon>Nannomonas</taxon>
    </lineage>
</organism>
<dbReference type="InterPro" id="IPR011006">
    <property type="entry name" value="CheY-like_superfamily"/>
</dbReference>
<dbReference type="SUPFAM" id="SSF52172">
    <property type="entry name" value="CheY-like"/>
    <property type="match status" value="1"/>
</dbReference>
<sequence>MGHYGALSSEPLMTRGRTWVCVYTQNEFANAGYQPAEAFRVKVHWEGLLPVQGEIVVVEDDPTLRLLMVEIVSELGATVRHFDSADDAITYLLQAHEKCRMVIADHGVPGQIQGTEFVGMVKGRWPSIEAILTSGYALDLTTIPSATIYLHKPWSLDELVLSVAALLQPGRPLTRI</sequence>
<evidence type="ECO:0000256" key="1">
    <source>
        <dbReference type="PROSITE-ProRule" id="PRU00169"/>
    </source>
</evidence>
<dbReference type="EMBL" id="CAEQ01001004">
    <property type="protein sequence ID" value="CCD13062.1"/>
    <property type="molecule type" value="Genomic_DNA"/>
</dbReference>
<protein>
    <submittedName>
        <fullName evidence="3">WGS project CAEQ00000000 data, annotated contig 1587</fullName>
    </submittedName>
</protein>
<reference evidence="3 4" key="2">
    <citation type="journal article" date="2012" name="Proc. Natl. Acad. Sci. U.S.A.">
        <title>Antigenic diversity is generated by distinct evolutionary mechanisms in African trypanosome species.</title>
        <authorList>
            <person name="Jackson A.P."/>
            <person name="Berry A."/>
            <person name="Aslett M."/>
            <person name="Allison H.C."/>
            <person name="Burton P."/>
            <person name="Vavrova-Anderson J."/>
            <person name="Brown R."/>
            <person name="Browne H."/>
            <person name="Corton N."/>
            <person name="Hauser H."/>
            <person name="Gamble J."/>
            <person name="Gilderthorp R."/>
            <person name="Marcello L."/>
            <person name="McQuillan J."/>
            <person name="Otto T.D."/>
            <person name="Quail M.A."/>
            <person name="Sanders M.J."/>
            <person name="van Tonder A."/>
            <person name="Ginger M.L."/>
            <person name="Field M.C."/>
            <person name="Barry J.D."/>
            <person name="Hertz-Fowler C."/>
            <person name="Berriman M."/>
        </authorList>
    </citation>
    <scope>NUCLEOTIDE SEQUENCE [LARGE SCALE GENOMIC DNA]</scope>
    <source>
        <strain evidence="3 4">IL3000</strain>
    </source>
</reference>
<evidence type="ECO:0000313" key="3">
    <source>
        <dbReference type="EMBL" id="CCD13062.1"/>
    </source>
</evidence>
<keyword evidence="1" id="KW-0597">Phosphoprotein</keyword>
<proteinExistence type="predicted"/>
<dbReference type="GO" id="GO:0000160">
    <property type="term" value="P:phosphorelay signal transduction system"/>
    <property type="evidence" value="ECO:0007669"/>
    <property type="project" value="InterPro"/>
</dbReference>
<dbReference type="Gene3D" id="3.40.50.2300">
    <property type="match status" value="1"/>
</dbReference>
<feature type="domain" description="Response regulatory" evidence="2">
    <location>
        <begin position="54"/>
        <end position="167"/>
    </location>
</feature>